<evidence type="ECO:0000313" key="2">
    <source>
        <dbReference type="EMBL" id="CAE7938777.1"/>
    </source>
</evidence>
<sequence length="125" mass="13364">MEAKCSFLLSVCVLATCIVAGTSSPNTTGFLAQPHMVNHSNTTGPVPQNVSDVKSVLLDLAKKNITLQDMQDILAKVGADSKTKDWDTCTSRCRSEYNSCTNAGILGLRICQIFYSGCVAICANE</sequence>
<evidence type="ECO:0000313" key="3">
    <source>
        <dbReference type="Proteomes" id="UP000601435"/>
    </source>
</evidence>
<protein>
    <submittedName>
        <fullName evidence="2">Uncharacterized protein</fullName>
    </submittedName>
</protein>
<organism evidence="2 3">
    <name type="scientific">Symbiodinium necroappetens</name>
    <dbReference type="NCBI Taxonomy" id="1628268"/>
    <lineage>
        <taxon>Eukaryota</taxon>
        <taxon>Sar</taxon>
        <taxon>Alveolata</taxon>
        <taxon>Dinophyceae</taxon>
        <taxon>Suessiales</taxon>
        <taxon>Symbiodiniaceae</taxon>
        <taxon>Symbiodinium</taxon>
    </lineage>
</organism>
<keyword evidence="3" id="KW-1185">Reference proteome</keyword>
<accession>A0A813C888</accession>
<keyword evidence="1" id="KW-0732">Signal</keyword>
<comment type="caution">
    <text evidence="2">The sequence shown here is derived from an EMBL/GenBank/DDBJ whole genome shotgun (WGS) entry which is preliminary data.</text>
</comment>
<name>A0A813C888_9DINO</name>
<feature type="signal peptide" evidence="1">
    <location>
        <begin position="1"/>
        <end position="23"/>
    </location>
</feature>
<proteinExistence type="predicted"/>
<dbReference type="Proteomes" id="UP000601435">
    <property type="component" value="Unassembled WGS sequence"/>
</dbReference>
<gene>
    <name evidence="2" type="ORF">SNEC2469_LOCUS33292</name>
</gene>
<reference evidence="2" key="1">
    <citation type="submission" date="2021-02" db="EMBL/GenBank/DDBJ databases">
        <authorList>
            <person name="Dougan E. K."/>
            <person name="Rhodes N."/>
            <person name="Thang M."/>
            <person name="Chan C."/>
        </authorList>
    </citation>
    <scope>NUCLEOTIDE SEQUENCE</scope>
</reference>
<dbReference type="EMBL" id="CAJNJA010087081">
    <property type="protein sequence ID" value="CAE7938777.1"/>
    <property type="molecule type" value="Genomic_DNA"/>
</dbReference>
<feature type="chain" id="PRO_5032977966" evidence="1">
    <location>
        <begin position="24"/>
        <end position="125"/>
    </location>
</feature>
<evidence type="ECO:0000256" key="1">
    <source>
        <dbReference type="SAM" id="SignalP"/>
    </source>
</evidence>
<dbReference type="AlphaFoldDB" id="A0A813C888"/>